<accession>A0AAN9LR69</accession>
<dbReference type="Proteomes" id="UP001367508">
    <property type="component" value="Unassembled WGS sequence"/>
</dbReference>
<proteinExistence type="predicted"/>
<keyword evidence="2" id="KW-1185">Reference proteome</keyword>
<protein>
    <submittedName>
        <fullName evidence="1">Uncharacterized protein</fullName>
    </submittedName>
</protein>
<sequence>MVLSLHALVWQVVPKDETVCRKQGVDCEGKMFYTIILASTTSFNLSSVEEVLQGKKEETLTNFIKKQRKPLLILHCSIPTRREEELRHNLLQLSRVTMVVSEINITDEAILKDLEKSYKEMTRQISAYILQTAPENHQGMLVISCSLRWCLDFVRPICECLQHARPDSSIEFSLNEVTVSQPKR</sequence>
<dbReference type="AlphaFoldDB" id="A0AAN9LR69"/>
<evidence type="ECO:0000313" key="2">
    <source>
        <dbReference type="Proteomes" id="UP001367508"/>
    </source>
</evidence>
<organism evidence="1 2">
    <name type="scientific">Canavalia gladiata</name>
    <name type="common">Sword bean</name>
    <name type="synonym">Dolichos gladiatus</name>
    <dbReference type="NCBI Taxonomy" id="3824"/>
    <lineage>
        <taxon>Eukaryota</taxon>
        <taxon>Viridiplantae</taxon>
        <taxon>Streptophyta</taxon>
        <taxon>Embryophyta</taxon>
        <taxon>Tracheophyta</taxon>
        <taxon>Spermatophyta</taxon>
        <taxon>Magnoliopsida</taxon>
        <taxon>eudicotyledons</taxon>
        <taxon>Gunneridae</taxon>
        <taxon>Pentapetalae</taxon>
        <taxon>rosids</taxon>
        <taxon>fabids</taxon>
        <taxon>Fabales</taxon>
        <taxon>Fabaceae</taxon>
        <taxon>Papilionoideae</taxon>
        <taxon>50 kb inversion clade</taxon>
        <taxon>NPAAA clade</taxon>
        <taxon>indigoferoid/millettioid clade</taxon>
        <taxon>Phaseoleae</taxon>
        <taxon>Canavalia</taxon>
    </lineage>
</organism>
<name>A0AAN9LR69_CANGL</name>
<evidence type="ECO:0000313" key="1">
    <source>
        <dbReference type="EMBL" id="KAK7338728.1"/>
    </source>
</evidence>
<dbReference type="EMBL" id="JAYMYQ010000004">
    <property type="protein sequence ID" value="KAK7338728.1"/>
    <property type="molecule type" value="Genomic_DNA"/>
</dbReference>
<gene>
    <name evidence="1" type="ORF">VNO77_19358</name>
</gene>
<reference evidence="1 2" key="1">
    <citation type="submission" date="2024-01" db="EMBL/GenBank/DDBJ databases">
        <title>The genomes of 5 underutilized Papilionoideae crops provide insights into root nodulation and disease resistanc.</title>
        <authorList>
            <person name="Jiang F."/>
        </authorList>
    </citation>
    <scope>NUCLEOTIDE SEQUENCE [LARGE SCALE GENOMIC DNA]</scope>
    <source>
        <strain evidence="1">LVBAO_FW01</strain>
        <tissue evidence="1">Leaves</tissue>
    </source>
</reference>
<comment type="caution">
    <text evidence="1">The sequence shown here is derived from an EMBL/GenBank/DDBJ whole genome shotgun (WGS) entry which is preliminary data.</text>
</comment>